<evidence type="ECO:0000256" key="2">
    <source>
        <dbReference type="ARBA" id="ARBA00012162"/>
    </source>
</evidence>
<dbReference type="Pfam" id="PF00590">
    <property type="entry name" value="TP_methylase"/>
    <property type="match status" value="1"/>
</dbReference>
<dbReference type="SUPFAM" id="SSF53790">
    <property type="entry name" value="Tetrapyrrole methylase"/>
    <property type="match status" value="1"/>
</dbReference>
<evidence type="ECO:0000313" key="13">
    <source>
        <dbReference type="EMBL" id="OBA26655.1"/>
    </source>
</evidence>
<name>A0A1B7TDB1_9ASCO</name>
<dbReference type="GO" id="GO:0000103">
    <property type="term" value="P:sulfate assimilation"/>
    <property type="evidence" value="ECO:0007669"/>
    <property type="project" value="InterPro"/>
</dbReference>
<evidence type="ECO:0000256" key="8">
    <source>
        <dbReference type="ARBA" id="ARBA00023244"/>
    </source>
</evidence>
<dbReference type="CDD" id="cd11642">
    <property type="entry name" value="SUMT"/>
    <property type="match status" value="1"/>
</dbReference>
<evidence type="ECO:0000256" key="7">
    <source>
        <dbReference type="ARBA" id="ARBA00023167"/>
    </source>
</evidence>
<evidence type="ECO:0000256" key="1">
    <source>
        <dbReference type="ARBA" id="ARBA00005879"/>
    </source>
</evidence>
<dbReference type="PIRSF" id="PIRSF036555">
    <property type="entry name" value="SUMT_yeast"/>
    <property type="match status" value="1"/>
</dbReference>
<dbReference type="AlphaFoldDB" id="A0A1B7TDB1"/>
<keyword evidence="3" id="KW-0489">Methyltransferase</keyword>
<dbReference type="InterPro" id="IPR035996">
    <property type="entry name" value="4pyrrol_Methylase_sf"/>
</dbReference>
<dbReference type="GO" id="GO:0004851">
    <property type="term" value="F:uroporphyrin-III C-methyltransferase activity"/>
    <property type="evidence" value="ECO:0007669"/>
    <property type="project" value="UniProtKB-EC"/>
</dbReference>
<comment type="caution">
    <text evidence="13">The sequence shown here is derived from an EMBL/GenBank/DDBJ whole genome shotgun (WGS) entry which is preliminary data.</text>
</comment>
<evidence type="ECO:0000256" key="3">
    <source>
        <dbReference type="ARBA" id="ARBA00022603"/>
    </source>
</evidence>
<dbReference type="GO" id="GO:0032259">
    <property type="term" value="P:methylation"/>
    <property type="evidence" value="ECO:0007669"/>
    <property type="project" value="UniProtKB-KW"/>
</dbReference>
<keyword evidence="5" id="KW-0808">Transferase</keyword>
<sequence>MGVLSVLNFTGEYHLMIGSYSINYLTNKIKILSKEKVSKFILVPTIDQELDQIETLLRDYSDLIDIELIKLDDFEKITEYLFKLGRDEVNNVIDRVWVNLPSKITGNSTIEYNQIKQNIFQQCQKNRIPISSLHDSANSRFHLIPTIKNEKTGIELGISTNKNGCIIGTRLLKEIEVKFWKHNHIDKFLENIVSLRNSLKQLKSQNDNINDDLWYQIGLIAQDEEGWDSSKFNEFVKEEFIKNNVQKFETASRWLAQMIQYYPLRTLNTISLKDLLQNDSNDMTESLVSNTEEKEASFAKEASLNSLLQNISEKLSADKQTIINNESTTTTTTKKQSTVKLVGSGPGSLSMLTLQAIDAIHSADLILADKLIPEEVLSIIPESKQLYIAKKFPGNADSAQQQLLNKCQEGLDKGLNIVRLKQGDPYVFGRGGEEFLQLNEYIATNNLDAKVEIIPGLTSALVGPLVADIPMTMRNVSNEILIMTGTGTGGNLPVYPEYKKERTSIFLMGLHRVEMLVDNLVNDKKWDDETAVCIVERAACEDQRVTRTKLKNLVEVVKIIGSRPPGVIVMGPAVNALVPDNGELYTIKEGL</sequence>
<feature type="domain" description="Tetrapyrrole methylase" evidence="12">
    <location>
        <begin position="339"/>
        <end position="553"/>
    </location>
</feature>
<proteinExistence type="inferred from homology"/>
<keyword evidence="6" id="KW-0949">S-adenosyl-L-methionine</keyword>
<evidence type="ECO:0000256" key="4">
    <source>
        <dbReference type="ARBA" id="ARBA00022605"/>
    </source>
</evidence>
<dbReference type="InterPro" id="IPR006366">
    <property type="entry name" value="CobA/CysG_C"/>
</dbReference>
<dbReference type="InterPro" id="IPR050161">
    <property type="entry name" value="Siro_Cobalamin_biosynth"/>
</dbReference>
<evidence type="ECO:0000256" key="9">
    <source>
        <dbReference type="ARBA" id="ARBA00052360"/>
    </source>
</evidence>
<accession>A0A1B7TDB1</accession>
<dbReference type="InterPro" id="IPR014777">
    <property type="entry name" value="4pyrrole_Mease_sub1"/>
</dbReference>
<keyword evidence="14" id="KW-1185">Reference proteome</keyword>
<keyword evidence="11" id="KW-0175">Coiled coil</keyword>
<dbReference type="Proteomes" id="UP000092321">
    <property type="component" value="Unassembled WGS sequence"/>
</dbReference>
<dbReference type="InterPro" id="IPR003043">
    <property type="entry name" value="Uropor_MeTrfase_CS"/>
</dbReference>
<keyword evidence="4" id="KW-0028">Amino-acid biosynthesis</keyword>
<evidence type="ECO:0000256" key="6">
    <source>
        <dbReference type="ARBA" id="ARBA00022691"/>
    </source>
</evidence>
<dbReference type="InterPro" id="IPR014776">
    <property type="entry name" value="4pyrrole_Mease_sub2"/>
</dbReference>
<comment type="similarity">
    <text evidence="1">Belongs to the precorrin methyltransferase family.</text>
</comment>
<protein>
    <recommendedName>
        <fullName evidence="2">uroporphyrinogen-III C-methyltransferase</fullName>
        <ecNumber evidence="2">2.1.1.107</ecNumber>
    </recommendedName>
</protein>
<organism evidence="13 14">
    <name type="scientific">Hanseniaspora valbyensis NRRL Y-1626</name>
    <dbReference type="NCBI Taxonomy" id="766949"/>
    <lineage>
        <taxon>Eukaryota</taxon>
        <taxon>Fungi</taxon>
        <taxon>Dikarya</taxon>
        <taxon>Ascomycota</taxon>
        <taxon>Saccharomycotina</taxon>
        <taxon>Saccharomycetes</taxon>
        <taxon>Saccharomycodales</taxon>
        <taxon>Saccharomycodaceae</taxon>
        <taxon>Hanseniaspora</taxon>
    </lineage>
</organism>
<dbReference type="FunFam" id="3.40.1010.10:FF:000006">
    <property type="entry name" value="Siroheme synthase, putative"/>
    <property type="match status" value="1"/>
</dbReference>
<dbReference type="GO" id="GO:0019354">
    <property type="term" value="P:siroheme biosynthetic process"/>
    <property type="evidence" value="ECO:0007669"/>
    <property type="project" value="InterPro"/>
</dbReference>
<comment type="catalytic activity">
    <reaction evidence="9">
        <text>uroporphyrinogen III + 2 S-adenosyl-L-methionine = precorrin-2 + 2 S-adenosyl-L-homocysteine + H(+)</text>
        <dbReference type="Rhea" id="RHEA:32459"/>
        <dbReference type="ChEBI" id="CHEBI:15378"/>
        <dbReference type="ChEBI" id="CHEBI:57308"/>
        <dbReference type="ChEBI" id="CHEBI:57856"/>
        <dbReference type="ChEBI" id="CHEBI:58827"/>
        <dbReference type="ChEBI" id="CHEBI:59789"/>
        <dbReference type="EC" id="2.1.1.107"/>
    </reaction>
</comment>
<dbReference type="OrthoDB" id="508204at2759"/>
<evidence type="ECO:0000313" key="14">
    <source>
        <dbReference type="Proteomes" id="UP000092321"/>
    </source>
</evidence>
<evidence type="ECO:0000256" key="5">
    <source>
        <dbReference type="ARBA" id="ARBA00022679"/>
    </source>
</evidence>
<evidence type="ECO:0000256" key="10">
    <source>
        <dbReference type="ARBA" id="ARBA00055636"/>
    </source>
</evidence>
<gene>
    <name evidence="13" type="ORF">HANVADRAFT_52966</name>
</gene>
<comment type="function">
    <text evidence="10">Siroheme synthase involved in methionine biosynthesis.</text>
</comment>
<keyword evidence="8" id="KW-0627">Porphyrin biosynthesis</keyword>
<reference evidence="14" key="1">
    <citation type="journal article" date="2016" name="Proc. Natl. Acad. Sci. U.S.A.">
        <title>Comparative genomics of biotechnologically important yeasts.</title>
        <authorList>
            <person name="Riley R."/>
            <person name="Haridas S."/>
            <person name="Wolfe K.H."/>
            <person name="Lopes M.R."/>
            <person name="Hittinger C.T."/>
            <person name="Goeker M."/>
            <person name="Salamov A.A."/>
            <person name="Wisecaver J.H."/>
            <person name="Long T.M."/>
            <person name="Calvey C.H."/>
            <person name="Aerts A.L."/>
            <person name="Barry K.W."/>
            <person name="Choi C."/>
            <person name="Clum A."/>
            <person name="Coughlan A.Y."/>
            <person name="Deshpande S."/>
            <person name="Douglass A.P."/>
            <person name="Hanson S.J."/>
            <person name="Klenk H.-P."/>
            <person name="LaButti K.M."/>
            <person name="Lapidus A."/>
            <person name="Lindquist E.A."/>
            <person name="Lipzen A.M."/>
            <person name="Meier-Kolthoff J.P."/>
            <person name="Ohm R.A."/>
            <person name="Otillar R.P."/>
            <person name="Pangilinan J.L."/>
            <person name="Peng Y."/>
            <person name="Rokas A."/>
            <person name="Rosa C.A."/>
            <person name="Scheuner C."/>
            <person name="Sibirny A.A."/>
            <person name="Slot J.C."/>
            <person name="Stielow J.B."/>
            <person name="Sun H."/>
            <person name="Kurtzman C.P."/>
            <person name="Blackwell M."/>
            <person name="Grigoriev I.V."/>
            <person name="Jeffries T.W."/>
        </authorList>
    </citation>
    <scope>NUCLEOTIDE SEQUENCE [LARGE SCALE GENOMIC DNA]</scope>
    <source>
        <strain evidence="14">NRRL Y-1626</strain>
    </source>
</reference>
<dbReference type="PANTHER" id="PTHR45790">
    <property type="entry name" value="SIROHEME SYNTHASE-RELATED"/>
    <property type="match status" value="1"/>
</dbReference>
<dbReference type="InterPro" id="IPR012066">
    <property type="entry name" value="Met1_fungi"/>
</dbReference>
<dbReference type="Gene3D" id="3.40.1010.10">
    <property type="entry name" value="Cobalt-precorrin-4 Transmethylase, Domain 1"/>
    <property type="match status" value="1"/>
</dbReference>
<dbReference type="PROSITE" id="PS00839">
    <property type="entry name" value="SUMT_1"/>
    <property type="match status" value="1"/>
</dbReference>
<dbReference type="FunFam" id="3.30.950.10:FF:000005">
    <property type="entry name" value="Uroporphyrin-III c-methyltransferase, putative"/>
    <property type="match status" value="1"/>
</dbReference>
<dbReference type="EMBL" id="LXPE01000015">
    <property type="protein sequence ID" value="OBA26655.1"/>
    <property type="molecule type" value="Genomic_DNA"/>
</dbReference>
<evidence type="ECO:0000256" key="11">
    <source>
        <dbReference type="SAM" id="Coils"/>
    </source>
</evidence>
<dbReference type="EC" id="2.1.1.107" evidence="2"/>
<feature type="coiled-coil region" evidence="11">
    <location>
        <begin position="185"/>
        <end position="212"/>
    </location>
</feature>
<dbReference type="GO" id="GO:0009086">
    <property type="term" value="P:methionine biosynthetic process"/>
    <property type="evidence" value="ECO:0007669"/>
    <property type="project" value="UniProtKB-KW"/>
</dbReference>
<keyword evidence="7" id="KW-0486">Methionine biosynthesis</keyword>
<dbReference type="InterPro" id="IPR000878">
    <property type="entry name" value="4pyrrol_Mease"/>
</dbReference>
<dbReference type="Gene3D" id="3.30.950.10">
    <property type="entry name" value="Methyltransferase, Cobalt-precorrin-4 Transmethylase, Domain 2"/>
    <property type="match status" value="1"/>
</dbReference>
<dbReference type="PANTHER" id="PTHR45790:SF6">
    <property type="entry name" value="UROPORPHYRINOGEN-III C-METHYLTRANSFERASE"/>
    <property type="match status" value="1"/>
</dbReference>
<evidence type="ECO:0000259" key="12">
    <source>
        <dbReference type="Pfam" id="PF00590"/>
    </source>
</evidence>